<dbReference type="Proteomes" id="UP000193711">
    <property type="component" value="Unassembled WGS sequence"/>
</dbReference>
<sequence length="324" mass="35868">MSETTSRVLSLLDLLQTHQQWSGPALASRLGVTERTLRRDVERLRSLGYRVLAARGAAGGYRLEAGTRVPPLLLSDDEAVTVAVGLRLAADEGLVDGERTTLSALAKFEQVLPAALRERVAAVSGLQRWGRRREAVVPQELLGRLALACRDQERIRFHYTAADGTETDRLVDPHAVVSTHRTWVVVCWDLRREGWRTFRLDRMSRVVGTRVRFEARVPPDAQTDAGLDGRFRLDVVLSLPLREVIEVLGRWSAGAEALDASRTRWPVESETVEGLLSALVWIPTEVDYRLDGEPAVLDGLSTAVERVRGALDSAGTEPRGARRS</sequence>
<dbReference type="AlphaFoldDB" id="A0A1X7NSH7"/>
<dbReference type="EMBL" id="FXBM01000001">
    <property type="protein sequence ID" value="SMH40519.1"/>
    <property type="molecule type" value="Genomic_DNA"/>
</dbReference>
<evidence type="ECO:0000313" key="6">
    <source>
        <dbReference type="Proteomes" id="UP000193711"/>
    </source>
</evidence>
<dbReference type="PROSITE" id="PS00894">
    <property type="entry name" value="HTH_DEOR_1"/>
    <property type="match status" value="1"/>
</dbReference>
<dbReference type="Pfam" id="PF13280">
    <property type="entry name" value="WYL"/>
    <property type="match status" value="1"/>
</dbReference>
<dbReference type="Pfam" id="PF08279">
    <property type="entry name" value="HTH_11"/>
    <property type="match status" value="1"/>
</dbReference>
<protein>
    <submittedName>
        <fullName evidence="5">Transcriptional regulator</fullName>
    </submittedName>
</protein>
<dbReference type="PANTHER" id="PTHR34580:SF3">
    <property type="entry name" value="PROTEIN PAFB"/>
    <property type="match status" value="1"/>
</dbReference>
<dbReference type="InterPro" id="IPR036390">
    <property type="entry name" value="WH_DNA-bd_sf"/>
</dbReference>
<evidence type="ECO:0000259" key="4">
    <source>
        <dbReference type="PROSITE" id="PS51000"/>
    </source>
</evidence>
<dbReference type="PROSITE" id="PS52050">
    <property type="entry name" value="WYL"/>
    <property type="match status" value="1"/>
</dbReference>
<organism evidence="5 6">
    <name type="scientific">Rathayibacter oskolensis</name>
    <dbReference type="NCBI Taxonomy" id="1891671"/>
    <lineage>
        <taxon>Bacteria</taxon>
        <taxon>Bacillati</taxon>
        <taxon>Actinomycetota</taxon>
        <taxon>Actinomycetes</taxon>
        <taxon>Micrococcales</taxon>
        <taxon>Microbacteriaceae</taxon>
        <taxon>Rathayibacter</taxon>
    </lineage>
</organism>
<dbReference type="Gene3D" id="1.10.10.10">
    <property type="entry name" value="Winged helix-like DNA-binding domain superfamily/Winged helix DNA-binding domain"/>
    <property type="match status" value="1"/>
</dbReference>
<dbReference type="InterPro" id="IPR013196">
    <property type="entry name" value="HTH_11"/>
</dbReference>
<dbReference type="PANTHER" id="PTHR34580">
    <property type="match status" value="1"/>
</dbReference>
<keyword evidence="3" id="KW-0804">Transcription</keyword>
<name>A0A1X7NSH7_9MICO</name>
<dbReference type="RefSeq" id="WP_085476137.1">
    <property type="nucleotide sequence ID" value="NZ_FXBM01000001.1"/>
</dbReference>
<evidence type="ECO:0000256" key="2">
    <source>
        <dbReference type="ARBA" id="ARBA00023125"/>
    </source>
</evidence>
<dbReference type="GO" id="GO:0003677">
    <property type="term" value="F:DNA binding"/>
    <property type="evidence" value="ECO:0007669"/>
    <property type="project" value="UniProtKB-KW"/>
</dbReference>
<keyword evidence="6" id="KW-1185">Reference proteome</keyword>
<dbReference type="InterPro" id="IPR001034">
    <property type="entry name" value="DeoR_HTH"/>
</dbReference>
<gene>
    <name evidence="5" type="ORF">SAMN06295885_1815</name>
</gene>
<dbReference type="InterPro" id="IPR051534">
    <property type="entry name" value="CBASS_pafABC_assoc_protein"/>
</dbReference>
<keyword evidence="2" id="KW-0238">DNA-binding</keyword>
<reference evidence="6" key="1">
    <citation type="submission" date="2017-04" db="EMBL/GenBank/DDBJ databases">
        <authorList>
            <person name="Varghese N."/>
            <person name="Submissions S."/>
        </authorList>
    </citation>
    <scope>NUCLEOTIDE SEQUENCE [LARGE SCALE GENOMIC DNA]</scope>
    <source>
        <strain evidence="6">VKM Ac-2121</strain>
    </source>
</reference>
<dbReference type="InterPro" id="IPR018356">
    <property type="entry name" value="Tscrpt_reg_HTH_DeoR_CS"/>
</dbReference>
<feature type="domain" description="HTH deoR-type" evidence="4">
    <location>
        <begin position="4"/>
        <end position="59"/>
    </location>
</feature>
<accession>A0A1X7NSH7</accession>
<evidence type="ECO:0000256" key="1">
    <source>
        <dbReference type="ARBA" id="ARBA00023015"/>
    </source>
</evidence>
<dbReference type="InterPro" id="IPR036388">
    <property type="entry name" value="WH-like_DNA-bd_sf"/>
</dbReference>
<dbReference type="InterPro" id="IPR026881">
    <property type="entry name" value="WYL_dom"/>
</dbReference>
<dbReference type="GO" id="GO:0003700">
    <property type="term" value="F:DNA-binding transcription factor activity"/>
    <property type="evidence" value="ECO:0007669"/>
    <property type="project" value="InterPro"/>
</dbReference>
<keyword evidence="1" id="KW-0805">Transcription regulation</keyword>
<dbReference type="SUPFAM" id="SSF46785">
    <property type="entry name" value="Winged helix' DNA-binding domain"/>
    <property type="match status" value="1"/>
</dbReference>
<dbReference type="PROSITE" id="PS51000">
    <property type="entry name" value="HTH_DEOR_2"/>
    <property type="match status" value="1"/>
</dbReference>
<proteinExistence type="predicted"/>
<dbReference type="STRING" id="1891671.SAMN06295885_1815"/>
<evidence type="ECO:0000256" key="3">
    <source>
        <dbReference type="ARBA" id="ARBA00023163"/>
    </source>
</evidence>
<dbReference type="OrthoDB" id="8555652at2"/>
<evidence type="ECO:0000313" key="5">
    <source>
        <dbReference type="EMBL" id="SMH40519.1"/>
    </source>
</evidence>